<reference evidence="1 2" key="1">
    <citation type="submission" date="2019-03" db="EMBL/GenBank/DDBJ databases">
        <title>Single cell metagenomics reveals metabolic interactions within the superorganism composed of flagellate Streblomastix strix and complex community of Bacteroidetes bacteria on its surface.</title>
        <authorList>
            <person name="Treitli S.C."/>
            <person name="Kolisko M."/>
            <person name="Husnik F."/>
            <person name="Keeling P."/>
            <person name="Hampl V."/>
        </authorList>
    </citation>
    <scope>NUCLEOTIDE SEQUENCE [LARGE SCALE GENOMIC DNA]</scope>
    <source>
        <strain evidence="1">ST1C</strain>
    </source>
</reference>
<gene>
    <name evidence="1" type="ORF">EZS28_007581</name>
</gene>
<comment type="caution">
    <text evidence="1">The sequence shown here is derived from an EMBL/GenBank/DDBJ whole genome shotgun (WGS) entry which is preliminary data.</text>
</comment>
<dbReference type="AlphaFoldDB" id="A0A5J4WP66"/>
<evidence type="ECO:0008006" key="3">
    <source>
        <dbReference type="Google" id="ProtNLM"/>
    </source>
</evidence>
<evidence type="ECO:0000313" key="2">
    <source>
        <dbReference type="Proteomes" id="UP000324800"/>
    </source>
</evidence>
<sequence length="274" mass="31029">MAKPVSIGKIRAELLNILDARTCRQILRELSSKSYETINQQIKDLHEAVITIAEQKWSLRRFAVIFDISHQYLGDIINGKTVKNGDPFTHVTFLEYVQHQFPEIELTDGYTASFLSRREHQLTTKFASPMEDKRFDAPLESASEYNIRLDEEVVGIPACIFVNCDESGIQQFVNSHRKAVTCPINVKDSECKYKVDRSDKNTTVLAGICLDGSNVCPAIVVRRKTLDDDIFTKGLRDGVDCIVLPSDKGYVCSNHFFIWITMDIVQYSGLINGK</sequence>
<evidence type="ECO:0000313" key="1">
    <source>
        <dbReference type="EMBL" id="KAA6396897.1"/>
    </source>
</evidence>
<name>A0A5J4WP66_9EUKA</name>
<proteinExistence type="predicted"/>
<protein>
    <recommendedName>
        <fullName evidence="3">DDE-1 domain-containing protein</fullName>
    </recommendedName>
</protein>
<organism evidence="1 2">
    <name type="scientific">Streblomastix strix</name>
    <dbReference type="NCBI Taxonomy" id="222440"/>
    <lineage>
        <taxon>Eukaryota</taxon>
        <taxon>Metamonada</taxon>
        <taxon>Preaxostyla</taxon>
        <taxon>Oxymonadida</taxon>
        <taxon>Streblomastigidae</taxon>
        <taxon>Streblomastix</taxon>
    </lineage>
</organism>
<dbReference type="OrthoDB" id="10072016at2759"/>
<dbReference type="Proteomes" id="UP000324800">
    <property type="component" value="Unassembled WGS sequence"/>
</dbReference>
<dbReference type="EMBL" id="SNRW01001316">
    <property type="protein sequence ID" value="KAA6396897.1"/>
    <property type="molecule type" value="Genomic_DNA"/>
</dbReference>
<accession>A0A5J4WP66</accession>